<evidence type="ECO:0000256" key="2">
    <source>
        <dbReference type="SAM" id="Phobius"/>
    </source>
</evidence>
<evidence type="ECO:0000313" key="5">
    <source>
        <dbReference type="Proteomes" id="UP001497525"/>
    </source>
</evidence>
<dbReference type="Proteomes" id="UP001497525">
    <property type="component" value="Unassembled WGS sequence"/>
</dbReference>
<dbReference type="AlphaFoldDB" id="A0AAV2T8F1"/>
<gene>
    <name evidence="4" type="ORF">CDAUBV1_LOCUS5362</name>
</gene>
<feature type="chain" id="PRO_5043696602" evidence="3">
    <location>
        <begin position="28"/>
        <end position="282"/>
    </location>
</feature>
<sequence>MRGRSMRWNVGALCGTFVFLVGAVCRAAEVVASTNCTDNRNGVLLDGLGGELFSSGSDPRYYFSPCGLLEVFANASTIRNHSVMFVRISSPEENKTISSQHLVERFYSPEAPVILQNRRGFIRLVNREDEHQVLCLISLACGKKNFSLVMEYNGTGNLLLFDLAHPKLCETNLSTTATSILAICFSVLLVFCIVRKFVYHRTWPESVPHATVCAEACGCCRRAMSSRRLRNIETRYTRIPTSPPASPMESVKGSNHSAATMTTGPHHVVFEQDPQDDLLLAL</sequence>
<evidence type="ECO:0000256" key="1">
    <source>
        <dbReference type="SAM" id="MobiDB-lite"/>
    </source>
</evidence>
<evidence type="ECO:0000256" key="3">
    <source>
        <dbReference type="SAM" id="SignalP"/>
    </source>
</evidence>
<evidence type="ECO:0000313" key="4">
    <source>
        <dbReference type="EMBL" id="CAL5132512.1"/>
    </source>
</evidence>
<keyword evidence="2" id="KW-0472">Membrane</keyword>
<feature type="transmembrane region" description="Helical" evidence="2">
    <location>
        <begin position="173"/>
        <end position="194"/>
    </location>
</feature>
<feature type="region of interest" description="Disordered" evidence="1">
    <location>
        <begin position="238"/>
        <end position="258"/>
    </location>
</feature>
<feature type="signal peptide" evidence="3">
    <location>
        <begin position="1"/>
        <end position="27"/>
    </location>
</feature>
<comment type="caution">
    <text evidence="4">The sequence shown here is derived from an EMBL/GenBank/DDBJ whole genome shotgun (WGS) entry which is preliminary data.</text>
</comment>
<keyword evidence="2" id="KW-0812">Transmembrane</keyword>
<reference evidence="4" key="1">
    <citation type="submission" date="2024-06" db="EMBL/GenBank/DDBJ databases">
        <authorList>
            <person name="Liu X."/>
            <person name="Lenzi L."/>
            <person name="Haldenby T S."/>
            <person name="Uol C."/>
        </authorList>
    </citation>
    <scope>NUCLEOTIDE SEQUENCE</scope>
</reference>
<accession>A0AAV2T8F1</accession>
<name>A0AAV2T8F1_CALDB</name>
<keyword evidence="3" id="KW-0732">Signal</keyword>
<dbReference type="EMBL" id="CAXLJL010000126">
    <property type="protein sequence ID" value="CAL5132512.1"/>
    <property type="molecule type" value="Genomic_DNA"/>
</dbReference>
<keyword evidence="2" id="KW-1133">Transmembrane helix</keyword>
<protein>
    <submittedName>
        <fullName evidence="4">Uncharacterized protein</fullName>
    </submittedName>
</protein>
<organism evidence="4 5">
    <name type="scientific">Calicophoron daubneyi</name>
    <name type="common">Rumen fluke</name>
    <name type="synonym">Paramphistomum daubneyi</name>
    <dbReference type="NCBI Taxonomy" id="300641"/>
    <lineage>
        <taxon>Eukaryota</taxon>
        <taxon>Metazoa</taxon>
        <taxon>Spiralia</taxon>
        <taxon>Lophotrochozoa</taxon>
        <taxon>Platyhelminthes</taxon>
        <taxon>Trematoda</taxon>
        <taxon>Digenea</taxon>
        <taxon>Plagiorchiida</taxon>
        <taxon>Pronocephalata</taxon>
        <taxon>Paramphistomoidea</taxon>
        <taxon>Paramphistomidae</taxon>
        <taxon>Calicophoron</taxon>
    </lineage>
</organism>
<proteinExistence type="predicted"/>